<gene>
    <name evidence="1" type="ORF">R54839_PPFHFPJH_01454</name>
</gene>
<sequence>MNNKEEQLNILIWLIETRCPNLYKYIFSVPHTPNLKNDIELQAAELLIEYKIELSDPDVDKECLYKKITHLE</sequence>
<evidence type="ECO:0000313" key="1">
    <source>
        <dbReference type="EMBL" id="CAK1252499.1"/>
    </source>
</evidence>
<dbReference type="Proteomes" id="UP001314261">
    <property type="component" value="Unassembled WGS sequence"/>
</dbReference>
<comment type="caution">
    <text evidence="1">The sequence shown here is derived from an EMBL/GenBank/DDBJ whole genome shotgun (WGS) entry which is preliminary data.</text>
</comment>
<evidence type="ECO:0000313" key="2">
    <source>
        <dbReference type="Proteomes" id="UP001314261"/>
    </source>
</evidence>
<dbReference type="RefSeq" id="WP_010690503.1">
    <property type="nucleotide sequence ID" value="NZ_CAUZLR010000010.1"/>
</dbReference>
<accession>A0ABM9N0G5</accession>
<proteinExistence type="predicted"/>
<reference evidence="1 2" key="1">
    <citation type="submission" date="2023-10" db="EMBL/GenBank/DDBJ databases">
        <authorList>
            <person name="Botero Cardona J."/>
        </authorList>
    </citation>
    <scope>NUCLEOTIDE SEQUENCE [LARGE SCALE GENOMIC DNA]</scope>
    <source>
        <strain evidence="1 2">R-54839</strain>
    </source>
</reference>
<keyword evidence="2" id="KW-1185">Reference proteome</keyword>
<dbReference type="EMBL" id="CAUZLR010000010">
    <property type="protein sequence ID" value="CAK1252499.1"/>
    <property type="molecule type" value="Genomic_DNA"/>
</dbReference>
<protein>
    <submittedName>
        <fullName evidence="1">Uncharacterized protein</fullName>
    </submittedName>
</protein>
<name>A0ABM9N0G5_9LACO</name>
<organism evidence="1 2">
    <name type="scientific">Fructobacillus fructosus</name>
    <dbReference type="NCBI Taxonomy" id="1631"/>
    <lineage>
        <taxon>Bacteria</taxon>
        <taxon>Bacillati</taxon>
        <taxon>Bacillota</taxon>
        <taxon>Bacilli</taxon>
        <taxon>Lactobacillales</taxon>
        <taxon>Lactobacillaceae</taxon>
        <taxon>Fructobacillus</taxon>
    </lineage>
</organism>